<proteinExistence type="predicted"/>
<evidence type="ECO:0000313" key="2">
    <source>
        <dbReference type="Ensembl" id="ENSCINP00000030251.1"/>
    </source>
</evidence>
<reference evidence="2" key="2">
    <citation type="submission" date="2025-08" db="UniProtKB">
        <authorList>
            <consortium name="Ensembl"/>
        </authorList>
    </citation>
    <scope>IDENTIFICATION</scope>
</reference>
<dbReference type="Ensembl" id="ENSCINT00000033236.1">
    <property type="protein sequence ID" value="ENSCINP00000030251.1"/>
    <property type="gene ID" value="ENSCING00000022954.1"/>
</dbReference>
<dbReference type="Proteomes" id="UP000008144">
    <property type="component" value="Unassembled WGS sequence"/>
</dbReference>
<organism evidence="2 3">
    <name type="scientific">Ciona intestinalis</name>
    <name type="common">Transparent sea squirt</name>
    <name type="synonym">Ascidia intestinalis</name>
    <dbReference type="NCBI Taxonomy" id="7719"/>
    <lineage>
        <taxon>Eukaryota</taxon>
        <taxon>Metazoa</taxon>
        <taxon>Chordata</taxon>
        <taxon>Tunicata</taxon>
        <taxon>Ascidiacea</taxon>
        <taxon>Phlebobranchia</taxon>
        <taxon>Cionidae</taxon>
        <taxon>Ciona</taxon>
    </lineage>
</organism>
<reference evidence="3" key="1">
    <citation type="journal article" date="2002" name="Science">
        <title>The draft genome of Ciona intestinalis: insights into chordate and vertebrate origins.</title>
        <authorList>
            <person name="Dehal P."/>
            <person name="Satou Y."/>
            <person name="Campbell R.K."/>
            <person name="Chapman J."/>
            <person name="Degnan B."/>
            <person name="De Tomaso A."/>
            <person name="Davidson B."/>
            <person name="Di Gregorio A."/>
            <person name="Gelpke M."/>
            <person name="Goodstein D.M."/>
            <person name="Harafuji N."/>
            <person name="Hastings K.E."/>
            <person name="Ho I."/>
            <person name="Hotta K."/>
            <person name="Huang W."/>
            <person name="Kawashima T."/>
            <person name="Lemaire P."/>
            <person name="Martinez D."/>
            <person name="Meinertzhagen I.A."/>
            <person name="Necula S."/>
            <person name="Nonaka M."/>
            <person name="Putnam N."/>
            <person name="Rash S."/>
            <person name="Saiga H."/>
            <person name="Satake M."/>
            <person name="Terry A."/>
            <person name="Yamada L."/>
            <person name="Wang H.G."/>
            <person name="Awazu S."/>
            <person name="Azumi K."/>
            <person name="Boore J."/>
            <person name="Branno M."/>
            <person name="Chin-Bow S."/>
            <person name="DeSantis R."/>
            <person name="Doyle S."/>
            <person name="Francino P."/>
            <person name="Keys D.N."/>
            <person name="Haga S."/>
            <person name="Hayashi H."/>
            <person name="Hino K."/>
            <person name="Imai K.S."/>
            <person name="Inaba K."/>
            <person name="Kano S."/>
            <person name="Kobayashi K."/>
            <person name="Kobayashi M."/>
            <person name="Lee B.I."/>
            <person name="Makabe K.W."/>
            <person name="Manohar C."/>
            <person name="Matassi G."/>
            <person name="Medina M."/>
            <person name="Mochizuki Y."/>
            <person name="Mount S."/>
            <person name="Morishita T."/>
            <person name="Miura S."/>
            <person name="Nakayama A."/>
            <person name="Nishizaka S."/>
            <person name="Nomoto H."/>
            <person name="Ohta F."/>
            <person name="Oishi K."/>
            <person name="Rigoutsos I."/>
            <person name="Sano M."/>
            <person name="Sasaki A."/>
            <person name="Sasakura Y."/>
            <person name="Shoguchi E."/>
            <person name="Shin-i T."/>
            <person name="Spagnuolo A."/>
            <person name="Stainier D."/>
            <person name="Suzuki M.M."/>
            <person name="Tassy O."/>
            <person name="Takatori N."/>
            <person name="Tokuoka M."/>
            <person name="Yagi K."/>
            <person name="Yoshizaki F."/>
            <person name="Wada S."/>
            <person name="Zhang C."/>
            <person name="Hyatt P.D."/>
            <person name="Larimer F."/>
            <person name="Detter C."/>
            <person name="Doggett N."/>
            <person name="Glavina T."/>
            <person name="Hawkins T."/>
            <person name="Richardson P."/>
            <person name="Lucas S."/>
            <person name="Kohara Y."/>
            <person name="Levine M."/>
            <person name="Satoh N."/>
            <person name="Rokhsar D.S."/>
        </authorList>
    </citation>
    <scope>NUCLEOTIDE SEQUENCE [LARGE SCALE GENOMIC DNA]</scope>
</reference>
<evidence type="ECO:0000256" key="1">
    <source>
        <dbReference type="SAM" id="Phobius"/>
    </source>
</evidence>
<dbReference type="HOGENOM" id="CLU_1237469_0_0_1"/>
<feature type="transmembrane region" description="Helical" evidence="1">
    <location>
        <begin position="93"/>
        <end position="114"/>
    </location>
</feature>
<evidence type="ECO:0000313" key="3">
    <source>
        <dbReference type="Proteomes" id="UP000008144"/>
    </source>
</evidence>
<protein>
    <submittedName>
        <fullName evidence="2">Uncharacterized LOC100184738</fullName>
    </submittedName>
</protein>
<dbReference type="GeneTree" id="ENSGT00940000172007"/>
<reference evidence="2" key="3">
    <citation type="submission" date="2025-09" db="UniProtKB">
        <authorList>
            <consortium name="Ensembl"/>
        </authorList>
    </citation>
    <scope>IDENTIFICATION</scope>
</reference>
<dbReference type="OMA" id="NAYQWID"/>
<dbReference type="AlphaFoldDB" id="H2XKR9"/>
<accession>H2XKR9</accession>
<sequence>EGGSSAKHNWIDGTTFDPSIFGEIGGTGTSNQCIGTLINKDGSLSTFLCSEKIPYLCYSPVSESTTTAVIPSAAQNATSVAGLLGGTSGNVRLAVGLSFAFILLALLVAFVVALRKRNFTRHPMLKSPSIHQTSDNGTTVSLGSIGSDKSYVNLQLKMENHNEVYNNSPKKQETGIEYSTLNNVERSATSLKEETKSDELKKIADVYTMPVKRNKHEPLYTTIT</sequence>
<name>H2XKR9_CIOIN</name>
<dbReference type="InParanoid" id="H2XKR9"/>
<gene>
    <name evidence="2" type="primary">LOC100184738</name>
</gene>
<keyword evidence="1" id="KW-0472">Membrane</keyword>
<keyword evidence="3" id="KW-1185">Reference proteome</keyword>
<keyword evidence="1" id="KW-0812">Transmembrane</keyword>
<keyword evidence="1" id="KW-1133">Transmembrane helix</keyword>